<keyword evidence="2" id="KW-1185">Reference proteome</keyword>
<dbReference type="EMBL" id="SNWR01000002">
    <property type="protein sequence ID" value="TDO31448.1"/>
    <property type="molecule type" value="Genomic_DNA"/>
</dbReference>
<reference evidence="1 2" key="1">
    <citation type="submission" date="2019-03" db="EMBL/GenBank/DDBJ databases">
        <title>Sequencing the genomes of 1000 actinobacteria strains.</title>
        <authorList>
            <person name="Klenk H.-P."/>
        </authorList>
    </citation>
    <scope>NUCLEOTIDE SEQUENCE [LARGE SCALE GENOMIC DNA]</scope>
    <source>
        <strain evidence="1 2">DSM 43805</strain>
    </source>
</reference>
<sequence>MRLPTRLSARTLQESLERAGVSNGDQWPPKPRTKGDALLRFDLSQVEFAEFTALAQILLLSEAAVRDRWKIVVDLPQTTTSDPPDASRLLQRRLSCLRFLRATGFTAAISLPHIPGSPVTVFPRHAADGEQVRPSAQDDSPLWAELPAWNKPDSDIRQNYEIRQVLPFRWIAPGKGDELFHSKEIIQVIRGLRDIGLNERDAKLLANNVVYELVENVALHAALGSSVNQPHALVGALVVDKRLLRVLAVLRSELSGTDETLLDPSETAIQLLVADSGRGLVRHLEPHAALPAGDGSRSSAEEVTLWALERWSTSADPSGALHGTRGLWRVREAIRSYRGALLIHTADALAGYTFTSGEKPLYGRTTWSGPGTLVEAYIVPRSLEPESTVAAPSDQERIQFRWIRLEHRDLNGLTSPANRPKSERLILTADGGRTHDITHERLVAILAAAGVLSTDNAVAVLIAGADPVAVDAALDAVQHPPPGVISPVNTDAPFLLLDGTRRSIWCGSNAQTREWLRQLEDGPLTGNPDVSSMAARYPFLVQANGQTARLLLHPAAVMSHLEDEVYTRLRDVLRHEGEGVGAGPVRTPSLHLANHWIESDRLVENAVGMGVSALLLAHLLVTALPRLQPNTRIVQIGPIVRDLSMMIAESVPLPDAVYELPDDLPALRLLTPLPPRTPCVLCCDVLLSTNRTVKAMRQLLASDAMPIAVMAIVDGRRERGPLTVRGVEIPVIALTEFSSETVDAEDSSIVDIDPVFRVPTAQRELYSPRYALAEAEFLEQCLQLPDIAGLGHVARPLHRHFSAYFNAASIVDTPSAIRELIAEEMVGTIRDWADRGVEAPDLKMFYVGASRDYAAKLAGLVASRLNAGVLENDGLEPREIPRAISGQTYAFPDTLPEPPVDRDVILVDWGSFDATTILQIIRLAAEGGARRIIVLVLLSQMGLHEERALTMTRAVNDPSRSNAVPVEIRFITSLSITPMLPGDCSLCELVGEMNTSLRELSMPHEVATHVSALTDVLGPKSREIVVRSGLDVFGSPITTEDVFEFIRLRGQLIVARRDTGAANQFALRLADLEVPNDGSISALIRLLAAERRWLAQLPLSLTECLAHVSRLALEVVVASQYHERLRLQALVVLTVSGPEELISSLYGIWRSAVDNPVLIHQTLYELWTTLHHHLRHSRKAQQALRRAVVRCIAISSDEYADPQFGKTAQRLLSRLRDSIDVTSDLEPPSTPMDAWAFLRSNYLAQLYRHTEAETAAINLLILFDSPPVGTDTFDDRTWETAQLLWHQVSSFIGTRVLPAMPQLGEIMTSAFARRYFSEHTGADVPDLTAVQTSASLHAVETKLHELRGEKADGEGFRTAWQAVYDDVTRWYDAVLAPGARDTPGAVLARFVDACPAHVGSVLDESAASLSVRIILDSERNLDTFVFCHTDLLREVLQHIFEVLQQDVGESDDGVSQPVRVRIRHTARAMRLHFRTTGMPDTDPRASTTDRLHGLLADFEASLEYLNVGSSGQPEMIVNLCRWAPQVVEDGPE</sequence>
<evidence type="ECO:0000313" key="1">
    <source>
        <dbReference type="EMBL" id="TDO31448.1"/>
    </source>
</evidence>
<dbReference type="SUPFAM" id="SSF53271">
    <property type="entry name" value="PRTase-like"/>
    <property type="match status" value="1"/>
</dbReference>
<name>A0A4V3C5X1_9ACTN</name>
<gene>
    <name evidence="1" type="ORF">C8E87_6872</name>
</gene>
<proteinExistence type="predicted"/>
<dbReference type="CDD" id="cd06223">
    <property type="entry name" value="PRTases_typeI"/>
    <property type="match status" value="1"/>
</dbReference>
<accession>A0A4V3C5X1</accession>
<evidence type="ECO:0000313" key="2">
    <source>
        <dbReference type="Proteomes" id="UP000294901"/>
    </source>
</evidence>
<dbReference type="InterPro" id="IPR029057">
    <property type="entry name" value="PRTase-like"/>
</dbReference>
<protein>
    <submittedName>
        <fullName evidence="1">Uncharacterized protein</fullName>
    </submittedName>
</protein>
<dbReference type="Proteomes" id="UP000294901">
    <property type="component" value="Unassembled WGS sequence"/>
</dbReference>
<dbReference type="Gene3D" id="3.40.50.2020">
    <property type="match status" value="1"/>
</dbReference>
<dbReference type="InterPro" id="IPR000836">
    <property type="entry name" value="PRTase_dom"/>
</dbReference>
<organism evidence="1 2">
    <name type="scientific">Paractinoplanes brasiliensis</name>
    <dbReference type="NCBI Taxonomy" id="52695"/>
    <lineage>
        <taxon>Bacteria</taxon>
        <taxon>Bacillati</taxon>
        <taxon>Actinomycetota</taxon>
        <taxon>Actinomycetes</taxon>
        <taxon>Micromonosporales</taxon>
        <taxon>Micromonosporaceae</taxon>
        <taxon>Paractinoplanes</taxon>
    </lineage>
</organism>
<comment type="caution">
    <text evidence="1">The sequence shown here is derived from an EMBL/GenBank/DDBJ whole genome shotgun (WGS) entry which is preliminary data.</text>
</comment>